<dbReference type="AlphaFoldDB" id="A0AAV2GNM1"/>
<reference evidence="2 3" key="1">
    <citation type="submission" date="2024-04" db="EMBL/GenBank/DDBJ databases">
        <authorList>
            <person name="Fracassetti M."/>
        </authorList>
    </citation>
    <scope>NUCLEOTIDE SEQUENCE [LARGE SCALE GENOMIC DNA]</scope>
</reference>
<sequence length="160" mass="16786">MYYSSSSTGRDSSSPDAVGLDWLTTLPRFADPPLTAVGTQGGSVSSLSSPGHGSPRHSNSSGSSASMSSPSSSSSSGRDSGNDMGDMGSSVGTTSGERGNSASPNASVQQNEEEQENQPRRLTRINLGQPPVRLLNYEGYATKPFFAQECEDPRWYGGRN</sequence>
<protein>
    <submittedName>
        <fullName evidence="2">Uncharacterized protein</fullName>
    </submittedName>
</protein>
<organism evidence="2 3">
    <name type="scientific">Linum trigynum</name>
    <dbReference type="NCBI Taxonomy" id="586398"/>
    <lineage>
        <taxon>Eukaryota</taxon>
        <taxon>Viridiplantae</taxon>
        <taxon>Streptophyta</taxon>
        <taxon>Embryophyta</taxon>
        <taxon>Tracheophyta</taxon>
        <taxon>Spermatophyta</taxon>
        <taxon>Magnoliopsida</taxon>
        <taxon>eudicotyledons</taxon>
        <taxon>Gunneridae</taxon>
        <taxon>Pentapetalae</taxon>
        <taxon>rosids</taxon>
        <taxon>fabids</taxon>
        <taxon>Malpighiales</taxon>
        <taxon>Linaceae</taxon>
        <taxon>Linum</taxon>
    </lineage>
</organism>
<dbReference type="Proteomes" id="UP001497516">
    <property type="component" value="Chromosome 9"/>
</dbReference>
<evidence type="ECO:0000256" key="1">
    <source>
        <dbReference type="SAM" id="MobiDB-lite"/>
    </source>
</evidence>
<evidence type="ECO:0000313" key="2">
    <source>
        <dbReference type="EMBL" id="CAL1412052.1"/>
    </source>
</evidence>
<dbReference type="EMBL" id="OZ034822">
    <property type="protein sequence ID" value="CAL1412052.1"/>
    <property type="molecule type" value="Genomic_DNA"/>
</dbReference>
<accession>A0AAV2GNM1</accession>
<name>A0AAV2GNM1_9ROSI</name>
<gene>
    <name evidence="2" type="ORF">LTRI10_LOCUS51370</name>
</gene>
<proteinExistence type="predicted"/>
<keyword evidence="3" id="KW-1185">Reference proteome</keyword>
<feature type="compositionally biased region" description="Low complexity" evidence="1">
    <location>
        <begin position="42"/>
        <end position="92"/>
    </location>
</feature>
<feature type="compositionally biased region" description="Polar residues" evidence="1">
    <location>
        <begin position="93"/>
        <end position="108"/>
    </location>
</feature>
<evidence type="ECO:0000313" key="3">
    <source>
        <dbReference type="Proteomes" id="UP001497516"/>
    </source>
</evidence>
<feature type="region of interest" description="Disordered" evidence="1">
    <location>
        <begin position="29"/>
        <end position="128"/>
    </location>
</feature>